<organism evidence="3">
    <name type="scientific">Rhipicephalus microplus</name>
    <name type="common">Cattle tick</name>
    <name type="synonym">Boophilus microplus</name>
    <dbReference type="NCBI Taxonomy" id="6941"/>
    <lineage>
        <taxon>Eukaryota</taxon>
        <taxon>Metazoa</taxon>
        <taxon>Ecdysozoa</taxon>
        <taxon>Arthropoda</taxon>
        <taxon>Chelicerata</taxon>
        <taxon>Arachnida</taxon>
        <taxon>Acari</taxon>
        <taxon>Parasitiformes</taxon>
        <taxon>Ixodida</taxon>
        <taxon>Ixodoidea</taxon>
        <taxon>Ixodidae</taxon>
        <taxon>Rhipicephalinae</taxon>
        <taxon>Rhipicephalus</taxon>
        <taxon>Boophilus</taxon>
    </lineage>
</organism>
<keyword evidence="2" id="KW-0732">Signal</keyword>
<dbReference type="EMBL" id="GIKN01002152">
    <property type="protein sequence ID" value="NIE44425.1"/>
    <property type="molecule type" value="Transcribed_RNA"/>
</dbReference>
<reference evidence="3" key="1">
    <citation type="submission" date="2020-03" db="EMBL/GenBank/DDBJ databases">
        <title>A transcriptome and proteome of the tick Rhipicephalus microplus shaped by the genetic composition of its hosts and developmental stage.</title>
        <authorList>
            <person name="Garcia G.R."/>
            <person name="Ribeiro J.M.C."/>
            <person name="Maruyama S.R."/>
            <person name="Gardinasse L.G."/>
            <person name="Nelson K."/>
            <person name="Ferreira B.R."/>
            <person name="Andrade T.G."/>
            <person name="Santos I.K.F.M."/>
        </authorList>
    </citation>
    <scope>NUCLEOTIDE SEQUENCE</scope>
    <source>
        <strain evidence="3">NSGR</strain>
        <tissue evidence="3">Salivary glands</tissue>
    </source>
</reference>
<proteinExistence type="predicted"/>
<accession>A0A6G5A077</accession>
<evidence type="ECO:0000256" key="2">
    <source>
        <dbReference type="SAM" id="SignalP"/>
    </source>
</evidence>
<protein>
    <submittedName>
        <fullName evidence="3">Putative secreted protein</fullName>
    </submittedName>
</protein>
<feature type="region of interest" description="Disordered" evidence="1">
    <location>
        <begin position="104"/>
        <end position="126"/>
    </location>
</feature>
<sequence length="149" mass="16785">MMMTTWTFLLLLFAIHAYPKVHASISSHSFCYRLVPHHITAITTPCRYPCLLQSSYIQPRVHVNYEVDGTPCLIPGSHSAGRHEVSHCIDGVCVQRKSSLALKRSKRQGKGVDSRGRSSSAASILSKRKRDRMELPGVLWLERVRPGLF</sequence>
<evidence type="ECO:0000256" key="1">
    <source>
        <dbReference type="SAM" id="MobiDB-lite"/>
    </source>
</evidence>
<name>A0A6G5A077_RHIMP</name>
<evidence type="ECO:0000313" key="3">
    <source>
        <dbReference type="EMBL" id="NIE44425.1"/>
    </source>
</evidence>
<feature type="chain" id="PRO_5026190329" evidence="2">
    <location>
        <begin position="24"/>
        <end position="149"/>
    </location>
</feature>
<feature type="signal peptide" evidence="2">
    <location>
        <begin position="1"/>
        <end position="23"/>
    </location>
</feature>
<dbReference type="AlphaFoldDB" id="A0A6G5A077"/>